<dbReference type="EMBL" id="ABLC01000042">
    <property type="protein sequence ID" value="EDT04262.1"/>
    <property type="molecule type" value="Genomic_DNA"/>
</dbReference>
<accession>B1FDX2</accession>
<evidence type="ECO:0000313" key="2">
    <source>
        <dbReference type="Proteomes" id="UP000005463"/>
    </source>
</evidence>
<name>B1FDX2_9BURK</name>
<proteinExistence type="predicted"/>
<dbReference type="Proteomes" id="UP000005463">
    <property type="component" value="Unassembled WGS sequence"/>
</dbReference>
<gene>
    <name evidence="1" type="ORF">BamIOP4010DRAFT_2231</name>
</gene>
<organism evidence="1 2">
    <name type="scientific">Burkholderia ambifaria IOP40-10</name>
    <dbReference type="NCBI Taxonomy" id="396596"/>
    <lineage>
        <taxon>Bacteria</taxon>
        <taxon>Pseudomonadati</taxon>
        <taxon>Pseudomonadota</taxon>
        <taxon>Betaproteobacteria</taxon>
        <taxon>Burkholderiales</taxon>
        <taxon>Burkholderiaceae</taxon>
        <taxon>Burkholderia</taxon>
        <taxon>Burkholderia cepacia complex</taxon>
    </lineage>
</organism>
<protein>
    <submittedName>
        <fullName evidence="1">Uncharacterized protein</fullName>
    </submittedName>
</protein>
<reference evidence="1 2" key="1">
    <citation type="submission" date="2008-03" db="EMBL/GenBank/DDBJ databases">
        <title>Sequencing of the draft genome and assembly of Burkholderia ambifaria IOP40-10.</title>
        <authorList>
            <consortium name="US DOE Joint Genome Institute (JGI-PGF)"/>
            <person name="Copeland A."/>
            <person name="Lucas S."/>
            <person name="Lapidus A."/>
            <person name="Glavina del Rio T."/>
            <person name="Dalin E."/>
            <person name="Tice H."/>
            <person name="Bruce D."/>
            <person name="Goodwin L."/>
            <person name="Pitluck S."/>
            <person name="Larimer F."/>
            <person name="Land M.L."/>
            <person name="Hauser L."/>
            <person name="Tiedje J."/>
            <person name="Richardson P."/>
        </authorList>
    </citation>
    <scope>NUCLEOTIDE SEQUENCE [LARGE SCALE GENOMIC DNA]</scope>
    <source>
        <strain evidence="1 2">IOP40-10</strain>
    </source>
</reference>
<evidence type="ECO:0000313" key="1">
    <source>
        <dbReference type="EMBL" id="EDT04262.1"/>
    </source>
</evidence>
<dbReference type="PATRIC" id="fig|396596.7.peg.5576"/>
<dbReference type="AlphaFoldDB" id="B1FDX2"/>
<sequence length="128" mass="14609">MPCHTGLVAVESLECPQIRDRFGKPLPDYARRRDGLLAHLDRRQRLIFLGGRKPGGNGVWHEVAVVIDIISVDTRGEALLTIDEPTELSLQARNYQFAHAFVFWIGVRIRLDVQFVNDQPCLVRQILH</sequence>
<comment type="caution">
    <text evidence="1">The sequence shown here is derived from an EMBL/GenBank/DDBJ whole genome shotgun (WGS) entry which is preliminary data.</text>
</comment>